<dbReference type="Proteomes" id="UP000607653">
    <property type="component" value="Unassembled WGS sequence"/>
</dbReference>
<organism evidence="1 2">
    <name type="scientific">Nelumbo nucifera</name>
    <name type="common">Sacred lotus</name>
    <dbReference type="NCBI Taxonomy" id="4432"/>
    <lineage>
        <taxon>Eukaryota</taxon>
        <taxon>Viridiplantae</taxon>
        <taxon>Streptophyta</taxon>
        <taxon>Embryophyta</taxon>
        <taxon>Tracheophyta</taxon>
        <taxon>Spermatophyta</taxon>
        <taxon>Magnoliopsida</taxon>
        <taxon>Proteales</taxon>
        <taxon>Nelumbonaceae</taxon>
        <taxon>Nelumbo</taxon>
    </lineage>
</organism>
<evidence type="ECO:0000313" key="2">
    <source>
        <dbReference type="Proteomes" id="UP000607653"/>
    </source>
</evidence>
<reference evidence="1 2" key="1">
    <citation type="journal article" date="2020" name="Mol. Biol. Evol.">
        <title>Distinct Expression and Methylation Patterns for Genes with Different Fates following a Single Whole-Genome Duplication in Flowering Plants.</title>
        <authorList>
            <person name="Shi T."/>
            <person name="Rahmani R.S."/>
            <person name="Gugger P.F."/>
            <person name="Wang M."/>
            <person name="Li H."/>
            <person name="Zhang Y."/>
            <person name="Li Z."/>
            <person name="Wang Q."/>
            <person name="Van de Peer Y."/>
            <person name="Marchal K."/>
            <person name="Chen J."/>
        </authorList>
    </citation>
    <scope>NUCLEOTIDE SEQUENCE [LARGE SCALE GENOMIC DNA]</scope>
    <source>
        <tissue evidence="1">Leaf</tissue>
    </source>
</reference>
<dbReference type="AlphaFoldDB" id="A0A822XS59"/>
<evidence type="ECO:0000313" key="1">
    <source>
        <dbReference type="EMBL" id="DAD21645.1"/>
    </source>
</evidence>
<proteinExistence type="predicted"/>
<accession>A0A822XS59</accession>
<sequence>MCGLGKVITTRIAKSFQPLVEKNKKKKNKSSENLKKNKRVVIYEKMVVELIKPEMEH</sequence>
<name>A0A822XS59_NELNU</name>
<dbReference type="EMBL" id="DUZY01000001">
    <property type="protein sequence ID" value="DAD21645.1"/>
    <property type="molecule type" value="Genomic_DNA"/>
</dbReference>
<keyword evidence="2" id="KW-1185">Reference proteome</keyword>
<comment type="caution">
    <text evidence="1">The sequence shown here is derived from an EMBL/GenBank/DDBJ whole genome shotgun (WGS) entry which is preliminary data.</text>
</comment>
<protein>
    <submittedName>
        <fullName evidence="1">Uncharacterized protein</fullName>
    </submittedName>
</protein>
<gene>
    <name evidence="1" type="ORF">HUJ06_023108</name>
</gene>